<reference evidence="2" key="1">
    <citation type="submission" date="2020-10" db="EMBL/GenBank/DDBJ databases">
        <authorList>
            <person name="Gilroy R."/>
        </authorList>
    </citation>
    <scope>NUCLEOTIDE SEQUENCE</scope>
    <source>
        <strain evidence="2">CHK154-7741</strain>
    </source>
</reference>
<protein>
    <submittedName>
        <fullName evidence="2">Uncharacterized protein</fullName>
    </submittedName>
</protein>
<gene>
    <name evidence="2" type="ORF">IAD26_04200</name>
</gene>
<proteinExistence type="predicted"/>
<comment type="caution">
    <text evidence="2">The sequence shown here is derived from an EMBL/GenBank/DDBJ whole genome shotgun (WGS) entry which is preliminary data.</text>
</comment>
<feature type="region of interest" description="Disordered" evidence="1">
    <location>
        <begin position="133"/>
        <end position="153"/>
    </location>
</feature>
<dbReference type="Proteomes" id="UP000886748">
    <property type="component" value="Unassembled WGS sequence"/>
</dbReference>
<dbReference type="AlphaFoldDB" id="A0A9D1SR39"/>
<name>A0A9D1SR39_9CLOT</name>
<dbReference type="EMBL" id="DVOD01000030">
    <property type="protein sequence ID" value="HIU92320.1"/>
    <property type="molecule type" value="Genomic_DNA"/>
</dbReference>
<organism evidence="2 3">
    <name type="scientific">Candidatus Limenecus avicola</name>
    <dbReference type="NCBI Taxonomy" id="2840847"/>
    <lineage>
        <taxon>Bacteria</taxon>
        <taxon>Bacillati</taxon>
        <taxon>Bacillota</taxon>
        <taxon>Clostridia</taxon>
        <taxon>Eubacteriales</taxon>
        <taxon>Clostridiaceae</taxon>
        <taxon>Clostridiaceae incertae sedis</taxon>
        <taxon>Candidatus Limenecus</taxon>
    </lineage>
</organism>
<accession>A0A9D1SR39</accession>
<sequence>MSQQQQTLADNAARMERAMAATRNLFSTIGNAFQMGMTMQQNILSQQLSQSIQNNGGKTDSPETKALYTQMLGMYMNGGGNFMSTGPGMLLSSMNQMMETVNENKMRQVKDMETQIELQRKSLETQLNAAQKELEKVEQQEDKEIERSAPKFA</sequence>
<reference evidence="2" key="2">
    <citation type="journal article" date="2021" name="PeerJ">
        <title>Extensive microbial diversity within the chicken gut microbiome revealed by metagenomics and culture.</title>
        <authorList>
            <person name="Gilroy R."/>
            <person name="Ravi A."/>
            <person name="Getino M."/>
            <person name="Pursley I."/>
            <person name="Horton D.L."/>
            <person name="Alikhan N.F."/>
            <person name="Baker D."/>
            <person name="Gharbi K."/>
            <person name="Hall N."/>
            <person name="Watson M."/>
            <person name="Adriaenssens E.M."/>
            <person name="Foster-Nyarko E."/>
            <person name="Jarju S."/>
            <person name="Secka A."/>
            <person name="Antonio M."/>
            <person name="Oren A."/>
            <person name="Chaudhuri R.R."/>
            <person name="La Ragione R."/>
            <person name="Hildebrand F."/>
            <person name="Pallen M.J."/>
        </authorList>
    </citation>
    <scope>NUCLEOTIDE SEQUENCE</scope>
    <source>
        <strain evidence="2">CHK154-7741</strain>
    </source>
</reference>
<evidence type="ECO:0000256" key="1">
    <source>
        <dbReference type="SAM" id="MobiDB-lite"/>
    </source>
</evidence>
<evidence type="ECO:0000313" key="3">
    <source>
        <dbReference type="Proteomes" id="UP000886748"/>
    </source>
</evidence>
<evidence type="ECO:0000313" key="2">
    <source>
        <dbReference type="EMBL" id="HIU92320.1"/>
    </source>
</evidence>